<name>A0A3B7MPY9_9BACT</name>
<dbReference type="OrthoDB" id="9786161at2"/>
<dbReference type="Pfam" id="PF04536">
    <property type="entry name" value="TPM_phosphatase"/>
    <property type="match status" value="1"/>
</dbReference>
<organism evidence="2 3">
    <name type="scientific">Paraflavitalea soli</name>
    <dbReference type="NCBI Taxonomy" id="2315862"/>
    <lineage>
        <taxon>Bacteria</taxon>
        <taxon>Pseudomonadati</taxon>
        <taxon>Bacteroidota</taxon>
        <taxon>Chitinophagia</taxon>
        <taxon>Chitinophagales</taxon>
        <taxon>Chitinophagaceae</taxon>
        <taxon>Paraflavitalea</taxon>
    </lineage>
</organism>
<evidence type="ECO:0000259" key="1">
    <source>
        <dbReference type="Pfam" id="PF04536"/>
    </source>
</evidence>
<protein>
    <submittedName>
        <fullName evidence="2">TPM domain-containing protein</fullName>
    </submittedName>
</protein>
<proteinExistence type="predicted"/>
<dbReference type="EMBL" id="CP032157">
    <property type="protein sequence ID" value="AXY75867.1"/>
    <property type="molecule type" value="Genomic_DNA"/>
</dbReference>
<keyword evidence="3" id="KW-1185">Reference proteome</keyword>
<dbReference type="PANTHER" id="PTHR30373">
    <property type="entry name" value="UPF0603 PROTEIN YGCG"/>
    <property type="match status" value="1"/>
</dbReference>
<dbReference type="AlphaFoldDB" id="A0A3B7MPY9"/>
<feature type="domain" description="TPM" evidence="1">
    <location>
        <begin position="9"/>
        <end position="126"/>
    </location>
</feature>
<evidence type="ECO:0000313" key="2">
    <source>
        <dbReference type="EMBL" id="AXY75867.1"/>
    </source>
</evidence>
<sequence>MALFPFTRKSEFFSEEEKKQVVKAIQEAELTTSGEVRVFIESRCRFVDPLDRAAELFWNLKMDYTQDRNAVLVYVAVRDHQFAVFADQAIHEKVGNEFWNKEVQAMKRHFAQNHYADAVTQVVKDVGIALQFHFPFNRETDKNELPDEIIFGS</sequence>
<dbReference type="Proteomes" id="UP000263900">
    <property type="component" value="Chromosome"/>
</dbReference>
<accession>A0A3B7MPY9</accession>
<dbReference type="RefSeq" id="WP_119051748.1">
    <property type="nucleotide sequence ID" value="NZ_CP032157.1"/>
</dbReference>
<dbReference type="KEGG" id="pseg:D3H65_18610"/>
<evidence type="ECO:0000313" key="3">
    <source>
        <dbReference type="Proteomes" id="UP000263900"/>
    </source>
</evidence>
<reference evidence="2 3" key="1">
    <citation type="submission" date="2018-09" db="EMBL/GenBank/DDBJ databases">
        <title>Genome sequencing of strain 6GH32-13.</title>
        <authorList>
            <person name="Weon H.-Y."/>
            <person name="Heo J."/>
            <person name="Kwon S.-W."/>
        </authorList>
    </citation>
    <scope>NUCLEOTIDE SEQUENCE [LARGE SCALE GENOMIC DNA]</scope>
    <source>
        <strain evidence="2 3">5GH32-13</strain>
    </source>
</reference>
<dbReference type="Gene3D" id="3.10.310.50">
    <property type="match status" value="1"/>
</dbReference>
<gene>
    <name evidence="2" type="ORF">D3H65_18610</name>
</gene>
<dbReference type="PANTHER" id="PTHR30373:SF8">
    <property type="entry name" value="BLL7265 PROTEIN"/>
    <property type="match status" value="1"/>
</dbReference>
<dbReference type="InterPro" id="IPR007621">
    <property type="entry name" value="TPM_dom"/>
</dbReference>